<proteinExistence type="predicted"/>
<evidence type="ECO:0000256" key="5">
    <source>
        <dbReference type="ARBA" id="ARBA00022729"/>
    </source>
</evidence>
<keyword evidence="18" id="KW-1185">Reference proteome</keyword>
<dbReference type="PROSITE" id="PS51120">
    <property type="entry name" value="LDLRB"/>
    <property type="match status" value="6"/>
</dbReference>
<dbReference type="InterPro" id="IPR000742">
    <property type="entry name" value="EGF"/>
</dbReference>
<evidence type="ECO:0000256" key="1">
    <source>
        <dbReference type="ARBA" id="ARBA00004167"/>
    </source>
</evidence>
<feature type="repeat" description="LDL-receptor class B" evidence="14">
    <location>
        <begin position="1345"/>
        <end position="1387"/>
    </location>
</feature>
<dbReference type="InterPro" id="IPR001881">
    <property type="entry name" value="EGF-like_Ca-bd_dom"/>
</dbReference>
<dbReference type="PROSITE" id="PS50026">
    <property type="entry name" value="EGF_3"/>
    <property type="match status" value="3"/>
</dbReference>
<name>A0ABM1SMJ9_LIMPO</name>
<feature type="disulfide bond" evidence="13">
    <location>
        <begin position="17"/>
        <end position="35"/>
    </location>
</feature>
<dbReference type="Gene3D" id="2.120.10.30">
    <property type="entry name" value="TolB, C-terminal domain"/>
    <property type="match status" value="3"/>
</dbReference>
<dbReference type="SUPFAM" id="SSF57184">
    <property type="entry name" value="Growth factor receptor domain"/>
    <property type="match status" value="1"/>
</dbReference>
<sequence>MPFALTENVSNCNGYQCKNHQCIPKRWHCDGTEDCKDGSDEENCNNTMLAVSLCTKEHGKFLCKHGSCIELKQVCDNKKDCLDGEDEGGHCDVNECHNSNCSNDCLKMPTGFECICPQGYQLKNDRINCEDVNECEDSDHRMCSQYCENSAGSYTCTCQKGYLVSNNSCEVEGQEPLLIFSNSRSIRGLWLRSQHFFPIYNSLSRAIAVDFDPVEGRVYWIDINIDATGIYSCLLDGTDFRPIITNGLVAPESVAFDWLARNLYITDTDLKKIIVCKIDGSACHVLISENLDKPRSLVLNPARGVMYWADWGKTPVITQSNMDGSERIVLVDTELIWPNGLAIDYALYRLYWADAKLNKIEYLTLDGKERKVIFRDDIFHPFSLAVFEDWVYWSDWITFSLESCNKFTGKKQQLIFREHHNHLMGIHIYHPVMRDIVSNPCWPGACSHLCVLGPRHQYRCVCPSGFLLQVDGNICQMDNSSDFILVSEHDMVFQLREETVGQDIFKQLPIAQIQDIGDLTYDWHHAVVYLSDIPQKVILAFSMSDFKTRLVIDTHLEMVEGLDFDWLGQNIYWVDAEKGTLEVATSNGQNRAILVSELSKPIHMVLYPERGLMFVALLENHPEIVMFDMDGNNRHSLVFKNLWIPVSLTINRWQNSLVWGDSKNRRLSSIELEGNYKQKIIKEEAGHLSSVSVGVNGLYWTDVDKRELYFLVSNGLQQKVSSVKLPDSPNLTPTMRKVYYVHSLQSSKVTTKSGCGKDNGKCNQLCLTNPLSYTCGCTNGYIIGNDGRTCEGEVEGCRKGEVQCTNSTLCIPEAWKCDGRFDCSDQSDENSCEKNCSIEKFRCENGLCIKSSWKCDSVDDCGDGSDERNCSKVRTCEPDQFNCGKGQCIPSAWLCDAKEDCVLGQDERLCKFNKCSETHFKCNTGQCLPSSWRCDEEHDCSDGSDEQNCDYDNVTICPDDLVKCNNGQCIYAHEVCDSLTDCPDGQDEENCNVRECNIWEFYCTTKKHCIPEAWLCDGQDDCGSKEDETLPRCYNQPSENVTTPSITELSCKQEEFTCQSGECISKNLVCDLKPDCSDYSDEGSHCGSSCDTNNGGCAHLCQNTPGGAVCSCFSGYTLMSDFRRCEDIDECTIRGYCSHSCKNTKGGFECSCKPGYILSSDHRYCRAIGGAPSLLYLLPNEIRALTLGGRSNHLMFHKNVADLRGMDYDMENKLIYWSEWKEGVIGSFSPVTGTYRVVVKGLHQPYLLCYDWIGQNLYFMNNNSQIGVCTSEGKFCTEVLDAKVFHISSFTLSPPDGIMFWSVWSTLVGSGIGAISQGNMDGTRSSVIVTRVNWPSSVTVDHVHKQLYWADVKMNMIECSSFNGENRRKIVQEGVHYPFSIALFEDFLFWTDWGSDSILRCNKFTGQSKYLVHRGNVKAEAMTVIHSVRQPEDSNPCDQSLCQHLCLIIPGGYTCHCASGFKLGNDSSSCISRISTTEESSFTFSTENYLPEQPIFNICTLSYCFHNGECILINKEPKCRCPVLFHGPRCEHRMLSVEGENKDYSWVAGIVLGFFFIVFVLALIALCHRQKKQLRTFGQSLAVRFKTPMFRQQLVLDGESDGDDEYMMGKQGAYRGSVCSGNKGFDQVHSLERVLSSNSEEFGRWPSTENEDSAFSSECQRRERFV</sequence>
<keyword evidence="3" id="KW-0254">Endocytosis</keyword>
<feature type="repeat" description="LDL-receptor class B" evidence="14">
    <location>
        <begin position="569"/>
        <end position="610"/>
    </location>
</feature>
<feature type="disulfide bond" evidence="13">
    <location>
        <begin position="855"/>
        <end position="870"/>
    </location>
</feature>
<evidence type="ECO:0000259" key="17">
    <source>
        <dbReference type="PROSITE" id="PS50026"/>
    </source>
</evidence>
<feature type="disulfide bond" evidence="13">
    <location>
        <begin position="843"/>
        <end position="861"/>
    </location>
</feature>
<dbReference type="PANTHER" id="PTHR22722:SF14">
    <property type="entry name" value="MEGALIN, ISOFORM A"/>
    <property type="match status" value="1"/>
</dbReference>
<dbReference type="PRINTS" id="PR00261">
    <property type="entry name" value="LDLRECEPTOR"/>
</dbReference>
<dbReference type="PROSITE" id="PS00010">
    <property type="entry name" value="ASX_HYDROXYL"/>
    <property type="match status" value="1"/>
</dbReference>
<dbReference type="CDD" id="cd00054">
    <property type="entry name" value="EGF_CA"/>
    <property type="match status" value="1"/>
</dbReference>
<dbReference type="SMART" id="SM00181">
    <property type="entry name" value="EGF"/>
    <property type="match status" value="9"/>
</dbReference>
<feature type="domain" description="EGF-like" evidence="17">
    <location>
        <begin position="1495"/>
        <end position="1531"/>
    </location>
</feature>
<dbReference type="PROSITE" id="PS01209">
    <property type="entry name" value="LDLRA_1"/>
    <property type="match status" value="4"/>
</dbReference>
<keyword evidence="2 12" id="KW-0245">EGF-like domain</keyword>
<keyword evidence="11" id="KW-0325">Glycoprotein</keyword>
<dbReference type="InterPro" id="IPR036055">
    <property type="entry name" value="LDL_receptor-like_sf"/>
</dbReference>
<evidence type="ECO:0000256" key="16">
    <source>
        <dbReference type="SAM" id="Phobius"/>
    </source>
</evidence>
<evidence type="ECO:0000256" key="7">
    <source>
        <dbReference type="ARBA" id="ARBA00022989"/>
    </source>
</evidence>
<feature type="transmembrane region" description="Helical" evidence="16">
    <location>
        <begin position="1544"/>
        <end position="1567"/>
    </location>
</feature>
<evidence type="ECO:0000256" key="10">
    <source>
        <dbReference type="ARBA" id="ARBA00023170"/>
    </source>
</evidence>
<comment type="subcellular location">
    <subcellularLocation>
        <location evidence="1">Membrane</location>
        <topology evidence="1">Single-pass membrane protein</topology>
    </subcellularLocation>
</comment>
<feature type="domain" description="EGF-like" evidence="17">
    <location>
        <begin position="92"/>
        <end position="130"/>
    </location>
</feature>
<feature type="disulfide bond" evidence="13">
    <location>
        <begin position="1058"/>
        <end position="1076"/>
    </location>
</feature>
<feature type="disulfide bond" evidence="13">
    <location>
        <begin position="922"/>
        <end position="940"/>
    </location>
</feature>
<dbReference type="Pfam" id="PF00058">
    <property type="entry name" value="Ldl_recept_b"/>
    <property type="match status" value="2"/>
</dbReference>
<feature type="disulfide bond" evidence="12">
    <location>
        <begin position="1521"/>
        <end position="1530"/>
    </location>
</feature>
<evidence type="ECO:0000256" key="15">
    <source>
        <dbReference type="SAM" id="MobiDB-lite"/>
    </source>
</evidence>
<dbReference type="SMART" id="SM00135">
    <property type="entry name" value="LY"/>
    <property type="match status" value="12"/>
</dbReference>
<feature type="disulfide bond" evidence="13">
    <location>
        <begin position="934"/>
        <end position="949"/>
    </location>
</feature>
<evidence type="ECO:0000256" key="2">
    <source>
        <dbReference type="ARBA" id="ARBA00022536"/>
    </source>
</evidence>
<evidence type="ECO:0000256" key="9">
    <source>
        <dbReference type="ARBA" id="ARBA00023157"/>
    </source>
</evidence>
<comment type="caution">
    <text evidence="12">Lacks conserved residue(s) required for the propagation of feature annotation.</text>
</comment>
<dbReference type="SUPFAM" id="SSF57196">
    <property type="entry name" value="EGF/Laminin"/>
    <property type="match status" value="5"/>
</dbReference>
<feature type="disulfide bond" evidence="13">
    <location>
        <begin position="29"/>
        <end position="44"/>
    </location>
</feature>
<feature type="disulfide bond" evidence="13">
    <location>
        <begin position="964"/>
        <end position="982"/>
    </location>
</feature>
<feature type="domain" description="EGF-like" evidence="17">
    <location>
        <begin position="1127"/>
        <end position="1166"/>
    </location>
</feature>
<dbReference type="CDD" id="cd00112">
    <property type="entry name" value="LDLa"/>
    <property type="match status" value="9"/>
</dbReference>
<dbReference type="PROSITE" id="PS01186">
    <property type="entry name" value="EGF_2"/>
    <property type="match status" value="5"/>
</dbReference>
<feature type="disulfide bond" evidence="13">
    <location>
        <begin position="895"/>
        <end position="910"/>
    </location>
</feature>
<dbReference type="InterPro" id="IPR002172">
    <property type="entry name" value="LDrepeatLR_classA_rpt"/>
</dbReference>
<feature type="disulfide bond" evidence="12">
    <location>
        <begin position="1131"/>
        <end position="1141"/>
    </location>
</feature>
<dbReference type="Pfam" id="PF14670">
    <property type="entry name" value="FXa_inhibition"/>
    <property type="match status" value="1"/>
</dbReference>
<evidence type="ECO:0000313" key="19">
    <source>
        <dbReference type="RefSeq" id="XP_022244855.1"/>
    </source>
</evidence>
<evidence type="ECO:0000256" key="8">
    <source>
        <dbReference type="ARBA" id="ARBA00023136"/>
    </source>
</evidence>
<dbReference type="PANTHER" id="PTHR22722">
    <property type="entry name" value="LOW-DENSITY LIPOPROTEIN RECEPTOR-RELATED PROTEIN 2-RELATED"/>
    <property type="match status" value="1"/>
</dbReference>
<dbReference type="InterPro" id="IPR023415">
    <property type="entry name" value="LDLR_class-A_CS"/>
</dbReference>
<dbReference type="Pfam" id="PF00057">
    <property type="entry name" value="Ldl_recept_a"/>
    <property type="match status" value="9"/>
</dbReference>
<keyword evidence="9 12" id="KW-1015">Disulfide bond</keyword>
<dbReference type="PROSITE" id="PS00022">
    <property type="entry name" value="EGF_1"/>
    <property type="match status" value="1"/>
</dbReference>
<feature type="repeat" description="LDL-receptor class B" evidence="14">
    <location>
        <begin position="304"/>
        <end position="347"/>
    </location>
</feature>
<feature type="disulfide bond" evidence="13">
    <location>
        <begin position="817"/>
        <end position="832"/>
    </location>
</feature>
<dbReference type="GeneID" id="106462031"/>
<dbReference type="SMART" id="SM00192">
    <property type="entry name" value="LDLa"/>
    <property type="match status" value="9"/>
</dbReference>
<evidence type="ECO:0000313" key="18">
    <source>
        <dbReference type="Proteomes" id="UP000694941"/>
    </source>
</evidence>
<feature type="region of interest" description="Disordered" evidence="15">
    <location>
        <begin position="1642"/>
        <end position="1666"/>
    </location>
</feature>
<dbReference type="PROSITE" id="PS50068">
    <property type="entry name" value="LDLRA_2"/>
    <property type="match status" value="9"/>
</dbReference>
<dbReference type="PROSITE" id="PS01187">
    <property type="entry name" value="EGF_CA"/>
    <property type="match status" value="2"/>
</dbReference>
<feature type="disulfide bond" evidence="13">
    <location>
        <begin position="876"/>
        <end position="888"/>
    </location>
</feature>
<protein>
    <submittedName>
        <fullName evidence="19">Vitellogenin receptor-like isoform X1</fullName>
    </submittedName>
</protein>
<dbReference type="Gene3D" id="4.10.400.10">
    <property type="entry name" value="Low-density Lipoprotein Receptor"/>
    <property type="match status" value="9"/>
</dbReference>
<gene>
    <name evidence="19" type="primary">LOC106462031</name>
</gene>
<dbReference type="Pfam" id="PF12662">
    <property type="entry name" value="cEGF"/>
    <property type="match status" value="1"/>
</dbReference>
<feature type="disulfide bond" evidence="13">
    <location>
        <begin position="836"/>
        <end position="848"/>
    </location>
</feature>
<feature type="repeat" description="LDL-receptor class B" evidence="14">
    <location>
        <begin position="348"/>
        <end position="390"/>
    </location>
</feature>
<feature type="disulfide bond" evidence="13">
    <location>
        <begin position="976"/>
        <end position="991"/>
    </location>
</feature>
<dbReference type="InterPro" id="IPR000033">
    <property type="entry name" value="LDLR_classB_rpt"/>
</dbReference>
<keyword evidence="6" id="KW-0677">Repeat</keyword>
<feature type="disulfide bond" evidence="13">
    <location>
        <begin position="883"/>
        <end position="901"/>
    </location>
</feature>
<dbReference type="Pfam" id="PF07645">
    <property type="entry name" value="EGF_CA"/>
    <property type="match status" value="1"/>
</dbReference>
<dbReference type="RefSeq" id="XP_022244855.1">
    <property type="nucleotide sequence ID" value="XM_022389147.1"/>
</dbReference>
<evidence type="ECO:0000256" key="4">
    <source>
        <dbReference type="ARBA" id="ARBA00022692"/>
    </source>
</evidence>
<feature type="repeat" description="LDL-receptor class B" evidence="14">
    <location>
        <begin position="261"/>
        <end position="303"/>
    </location>
</feature>
<keyword evidence="8 16" id="KW-0472">Membrane</keyword>
<evidence type="ECO:0000256" key="11">
    <source>
        <dbReference type="ARBA" id="ARBA00023180"/>
    </source>
</evidence>
<feature type="disulfide bond" evidence="13">
    <location>
        <begin position="957"/>
        <end position="969"/>
    </location>
</feature>
<keyword evidence="5" id="KW-0732">Signal</keyword>
<evidence type="ECO:0000256" key="12">
    <source>
        <dbReference type="PROSITE-ProRule" id="PRU00076"/>
    </source>
</evidence>
<dbReference type="SUPFAM" id="SSF57424">
    <property type="entry name" value="LDL receptor-like module"/>
    <property type="match status" value="9"/>
</dbReference>
<dbReference type="InterPro" id="IPR011042">
    <property type="entry name" value="6-blade_b-propeller_TolB-like"/>
</dbReference>
<reference evidence="19" key="1">
    <citation type="submission" date="2025-08" db="UniProtKB">
        <authorList>
            <consortium name="RefSeq"/>
        </authorList>
    </citation>
    <scope>IDENTIFICATION</scope>
    <source>
        <tissue evidence="19">Muscle</tissue>
    </source>
</reference>
<feature type="disulfide bond" evidence="13">
    <location>
        <begin position="63"/>
        <end position="81"/>
    </location>
</feature>
<evidence type="ECO:0000256" key="3">
    <source>
        <dbReference type="ARBA" id="ARBA00022583"/>
    </source>
</evidence>
<feature type="repeat" description="LDL-receptor class B" evidence="14">
    <location>
        <begin position="216"/>
        <end position="260"/>
    </location>
</feature>
<keyword evidence="7 16" id="KW-1133">Transmembrane helix</keyword>
<organism evidence="18 19">
    <name type="scientific">Limulus polyphemus</name>
    <name type="common">Atlantic horseshoe crab</name>
    <dbReference type="NCBI Taxonomy" id="6850"/>
    <lineage>
        <taxon>Eukaryota</taxon>
        <taxon>Metazoa</taxon>
        <taxon>Ecdysozoa</taxon>
        <taxon>Arthropoda</taxon>
        <taxon>Chelicerata</taxon>
        <taxon>Merostomata</taxon>
        <taxon>Xiphosura</taxon>
        <taxon>Limulidae</taxon>
        <taxon>Limulus</taxon>
    </lineage>
</organism>
<dbReference type="InterPro" id="IPR018097">
    <property type="entry name" value="EGF_Ca-bd_CS"/>
</dbReference>
<evidence type="ECO:0000256" key="14">
    <source>
        <dbReference type="PROSITE-ProRule" id="PRU00461"/>
    </source>
</evidence>
<dbReference type="SUPFAM" id="SSF63825">
    <property type="entry name" value="YWTD domain"/>
    <property type="match status" value="3"/>
</dbReference>
<keyword evidence="10" id="KW-0675">Receptor</keyword>
<dbReference type="InterPro" id="IPR049883">
    <property type="entry name" value="NOTCH1_EGF-like"/>
</dbReference>
<feature type="disulfide bond" evidence="13">
    <location>
        <begin position="1051"/>
        <end position="1063"/>
    </location>
</feature>
<dbReference type="Proteomes" id="UP000694941">
    <property type="component" value="Unplaced"/>
</dbReference>
<evidence type="ECO:0000256" key="13">
    <source>
        <dbReference type="PROSITE-ProRule" id="PRU00124"/>
    </source>
</evidence>
<dbReference type="InterPro" id="IPR009030">
    <property type="entry name" value="Growth_fac_rcpt_cys_sf"/>
</dbReference>
<dbReference type="InterPro" id="IPR000152">
    <property type="entry name" value="EGF-type_Asp/Asn_hydroxyl_site"/>
</dbReference>
<dbReference type="InterPro" id="IPR026823">
    <property type="entry name" value="cEGF"/>
</dbReference>
<feature type="disulfide bond" evidence="13">
    <location>
        <begin position="915"/>
        <end position="927"/>
    </location>
</feature>
<dbReference type="Gene3D" id="2.10.25.10">
    <property type="entry name" value="Laminin"/>
    <property type="match status" value="5"/>
</dbReference>
<evidence type="ECO:0000256" key="6">
    <source>
        <dbReference type="ARBA" id="ARBA00022737"/>
    </source>
</evidence>
<dbReference type="InterPro" id="IPR051221">
    <property type="entry name" value="LDLR-related"/>
</dbReference>
<dbReference type="SMART" id="SM00179">
    <property type="entry name" value="EGF_CA"/>
    <property type="match status" value="6"/>
</dbReference>
<accession>A0ABM1SMJ9</accession>
<keyword evidence="4 16" id="KW-0812">Transmembrane</keyword>